<dbReference type="OrthoDB" id="8943213at2"/>
<feature type="region of interest" description="Disordered" evidence="1">
    <location>
        <begin position="58"/>
        <end position="77"/>
    </location>
</feature>
<keyword evidence="3" id="KW-1185">Reference proteome</keyword>
<evidence type="ECO:0000313" key="2">
    <source>
        <dbReference type="EMBL" id="VVD86194.1"/>
    </source>
</evidence>
<dbReference type="RefSeq" id="WP_150696253.1">
    <property type="nucleotide sequence ID" value="NZ_CABPRZ010000004.1"/>
</dbReference>
<proteinExistence type="predicted"/>
<evidence type="ECO:0000313" key="3">
    <source>
        <dbReference type="Proteomes" id="UP000414233"/>
    </source>
</evidence>
<dbReference type="Proteomes" id="UP000414233">
    <property type="component" value="Unassembled WGS sequence"/>
</dbReference>
<dbReference type="AlphaFoldDB" id="A0A5E4TI42"/>
<evidence type="ECO:0000256" key="1">
    <source>
        <dbReference type="SAM" id="MobiDB-lite"/>
    </source>
</evidence>
<gene>
    <name evidence="2" type="ORF">PTE30175_01317</name>
</gene>
<reference evidence="2 3" key="1">
    <citation type="submission" date="2019-08" db="EMBL/GenBank/DDBJ databases">
        <authorList>
            <person name="Peeters C."/>
        </authorList>
    </citation>
    <scope>NUCLEOTIDE SEQUENCE [LARGE SCALE GENOMIC DNA]</scope>
    <source>
        <strain evidence="2 3">LMG 30175</strain>
    </source>
</reference>
<dbReference type="EMBL" id="CABPRZ010000004">
    <property type="protein sequence ID" value="VVD86194.1"/>
    <property type="molecule type" value="Genomic_DNA"/>
</dbReference>
<organism evidence="2 3">
    <name type="scientific">Pandoraea terrae</name>
    <dbReference type="NCBI Taxonomy" id="1537710"/>
    <lineage>
        <taxon>Bacteria</taxon>
        <taxon>Pseudomonadati</taxon>
        <taxon>Pseudomonadota</taxon>
        <taxon>Betaproteobacteria</taxon>
        <taxon>Burkholderiales</taxon>
        <taxon>Burkholderiaceae</taxon>
        <taxon>Pandoraea</taxon>
    </lineage>
</organism>
<sequence length="77" mass="9085">MRVRNIKEMVDGALYYRLVRILPNGKRYQLQISFSAGEMRFRAFVARRLWLLRAELRDSTREASRPASRANAPQLVF</sequence>
<name>A0A5E4TI42_9BURK</name>
<accession>A0A5E4TI42</accession>
<protein>
    <submittedName>
        <fullName evidence="2">Uncharacterized protein</fullName>
    </submittedName>
</protein>